<comment type="caution">
    <text evidence="1">The sequence shown here is derived from an EMBL/GenBank/DDBJ whole genome shotgun (WGS) entry which is preliminary data.</text>
</comment>
<name>A0A3B0AMJ6_9ACTN</name>
<sequence length="163" mass="18318">MDDLIAFVRARLDEDEAAAQAACEHASASWHVGGLNDPEAADTVLMWPPNPRAAEFERRKGLPVTSDRWDGIQMADIPGLALHIARHDPERVLREIWAKRRVLRDYEDVQRALKVAGPGTPPHDLVSGAANILSQMLHLLALPYADHPDYREEWRLWPPGAIR</sequence>
<reference evidence="1 2" key="1">
    <citation type="journal article" date="2015" name="Antonie Van Leeuwenhoek">
        <title>Streptomyces klenkii sp. nov., isolated from deep marine sediment.</title>
        <authorList>
            <person name="Veyisoglu A."/>
            <person name="Sahin N."/>
        </authorList>
    </citation>
    <scope>NUCLEOTIDE SEQUENCE [LARGE SCALE GENOMIC DNA]</scope>
    <source>
        <strain evidence="1 2">KCTC 29202</strain>
    </source>
</reference>
<evidence type="ECO:0000313" key="2">
    <source>
        <dbReference type="Proteomes" id="UP000270343"/>
    </source>
</evidence>
<dbReference type="AlphaFoldDB" id="A0A3B0AMJ6"/>
<dbReference type="InterPro" id="IPR046193">
    <property type="entry name" value="DUF6221"/>
</dbReference>
<organism evidence="1 2">
    <name type="scientific">Streptomyces klenkii</name>
    <dbReference type="NCBI Taxonomy" id="1420899"/>
    <lineage>
        <taxon>Bacteria</taxon>
        <taxon>Bacillati</taxon>
        <taxon>Actinomycetota</taxon>
        <taxon>Actinomycetes</taxon>
        <taxon>Kitasatosporales</taxon>
        <taxon>Streptomycetaceae</taxon>
        <taxon>Streptomyces</taxon>
    </lineage>
</organism>
<gene>
    <name evidence="1" type="ORF">D7231_31900</name>
</gene>
<dbReference type="Pfam" id="PF19730">
    <property type="entry name" value="DUF6221"/>
    <property type="match status" value="1"/>
</dbReference>
<keyword evidence="2" id="KW-1185">Reference proteome</keyword>
<dbReference type="Proteomes" id="UP000270343">
    <property type="component" value="Unassembled WGS sequence"/>
</dbReference>
<proteinExistence type="predicted"/>
<evidence type="ECO:0000313" key="1">
    <source>
        <dbReference type="EMBL" id="RKN61878.1"/>
    </source>
</evidence>
<protein>
    <submittedName>
        <fullName evidence="1">Uncharacterized protein</fullName>
    </submittedName>
</protein>
<dbReference type="RefSeq" id="WP_120759334.1">
    <property type="nucleotide sequence ID" value="NZ_RBAM01000024.1"/>
</dbReference>
<accession>A0A3B0AMJ6</accession>
<dbReference type="OrthoDB" id="4290974at2"/>
<dbReference type="EMBL" id="RBAM01000024">
    <property type="protein sequence ID" value="RKN61878.1"/>
    <property type="molecule type" value="Genomic_DNA"/>
</dbReference>